<dbReference type="SUPFAM" id="SSF53756">
    <property type="entry name" value="UDP-Glycosyltransferase/glycogen phosphorylase"/>
    <property type="match status" value="1"/>
</dbReference>
<dbReference type="Gene3D" id="3.40.50.2000">
    <property type="entry name" value="Glycogen Phosphorylase B"/>
    <property type="match status" value="2"/>
</dbReference>
<name>A0A837NJ90_LACPN</name>
<feature type="domain" description="Glycosyl transferase family 1" evidence="1">
    <location>
        <begin position="181"/>
        <end position="297"/>
    </location>
</feature>
<sequence>MIRVLQVPNTLQRSNGRMNVIMNIYRMIDRSQIQFDFVAKQTANADFSAEIKSMGGNVFFIPKDKKATFKNIYLLINEVLRNNKYSAIHYHAISPWGIGLYVARKKNVTMRIIHSHSAQFSTGLIKSIRNKVFSHFIINQANVLIACSNEAGKNLFGNRSFMNIHNSIDTEKFAFKESKRRLIRNSMGVSEGTFLIGQVGRLSKEKNQVFSLRVIKELVKINSNVKFLIIGEGSDKDLLISEVERLNLNNFVKFTGQLSNLNEVYSALDAVLLPSFYEGMPMAAIESQCAGTSIFMSSSITKEVNIGFSNYLALSEKLWVNELLKASKKHYNRSDAWKRAKQFNFDSSEQAIVWKKLYLNTGH</sequence>
<evidence type="ECO:0000259" key="2">
    <source>
        <dbReference type="Pfam" id="PF13439"/>
    </source>
</evidence>
<organism evidence="3">
    <name type="scientific">Lactiplantibacillus plantarum 2025</name>
    <dbReference type="NCBI Taxonomy" id="1385856"/>
    <lineage>
        <taxon>Bacteria</taxon>
        <taxon>Bacillati</taxon>
        <taxon>Bacillota</taxon>
        <taxon>Bacilli</taxon>
        <taxon>Lactobacillales</taxon>
        <taxon>Lactobacillaceae</taxon>
        <taxon>Lactiplantibacillus</taxon>
    </lineage>
</organism>
<dbReference type="AlphaFoldDB" id="A0A837NJ90"/>
<reference evidence="3" key="1">
    <citation type="journal article" date="2016" name="Genome Announc.">
        <title>Draft Genome Sequence of Lactobacillus plantarum 2025.</title>
        <authorList>
            <person name="Karlyshev A.V."/>
            <person name="Khlebnikov V.C."/>
            <person name="Kosarev I.V."/>
            <person name="Abramov V.M."/>
        </authorList>
    </citation>
    <scope>NUCLEOTIDE SEQUENCE [LARGE SCALE GENOMIC DNA]</scope>
    <source>
        <strain evidence="3">2025</strain>
    </source>
</reference>
<dbReference type="Pfam" id="PF13439">
    <property type="entry name" value="Glyco_transf_4"/>
    <property type="match status" value="1"/>
</dbReference>
<feature type="domain" description="Glycosyltransferase subfamily 4-like N-terminal" evidence="2">
    <location>
        <begin position="19"/>
        <end position="171"/>
    </location>
</feature>
<evidence type="ECO:0008006" key="4">
    <source>
        <dbReference type="Google" id="ProtNLM"/>
    </source>
</evidence>
<proteinExistence type="predicted"/>
<dbReference type="PANTHER" id="PTHR45947">
    <property type="entry name" value="SULFOQUINOVOSYL TRANSFERASE SQD2"/>
    <property type="match status" value="1"/>
</dbReference>
<dbReference type="PANTHER" id="PTHR45947:SF3">
    <property type="entry name" value="SULFOQUINOVOSYL TRANSFERASE SQD2"/>
    <property type="match status" value="1"/>
</dbReference>
<dbReference type="Pfam" id="PF00534">
    <property type="entry name" value="Glycos_transf_1"/>
    <property type="match status" value="1"/>
</dbReference>
<dbReference type="EMBL" id="AVFJ02000062">
    <property type="protein sequence ID" value="KPL56344.1"/>
    <property type="molecule type" value="Genomic_DNA"/>
</dbReference>
<evidence type="ECO:0000313" key="3">
    <source>
        <dbReference type="EMBL" id="KPL56344.1"/>
    </source>
</evidence>
<dbReference type="InterPro" id="IPR028098">
    <property type="entry name" value="Glyco_trans_4-like_N"/>
</dbReference>
<comment type="caution">
    <text evidence="3">The sequence shown here is derived from an EMBL/GenBank/DDBJ whole genome shotgun (WGS) entry which is preliminary data.</text>
</comment>
<accession>A0A837NJ90</accession>
<evidence type="ECO:0000259" key="1">
    <source>
        <dbReference type="Pfam" id="PF00534"/>
    </source>
</evidence>
<gene>
    <name evidence="3" type="ORF">N876_0213195</name>
</gene>
<dbReference type="InterPro" id="IPR050194">
    <property type="entry name" value="Glycosyltransferase_grp1"/>
</dbReference>
<dbReference type="InterPro" id="IPR001296">
    <property type="entry name" value="Glyco_trans_1"/>
</dbReference>
<protein>
    <recommendedName>
        <fullName evidence="4">Glycosyltransferase family 1 protein</fullName>
    </recommendedName>
</protein>
<dbReference type="GO" id="GO:0016757">
    <property type="term" value="F:glycosyltransferase activity"/>
    <property type="evidence" value="ECO:0007669"/>
    <property type="project" value="InterPro"/>
</dbReference>